<organism evidence="4 5">
    <name type="scientific">Ancylostoma caninum</name>
    <name type="common">Dog hookworm</name>
    <dbReference type="NCBI Taxonomy" id="29170"/>
    <lineage>
        <taxon>Eukaryota</taxon>
        <taxon>Metazoa</taxon>
        <taxon>Ecdysozoa</taxon>
        <taxon>Nematoda</taxon>
        <taxon>Chromadorea</taxon>
        <taxon>Rhabditida</taxon>
        <taxon>Rhabditina</taxon>
        <taxon>Rhabditomorpha</taxon>
        <taxon>Strongyloidea</taxon>
        <taxon>Ancylostomatidae</taxon>
        <taxon>Ancylostomatinae</taxon>
        <taxon>Ancylostoma</taxon>
    </lineage>
</organism>
<keyword evidence="3" id="KW-0812">Transmembrane</keyword>
<dbReference type="Proteomes" id="UP000252519">
    <property type="component" value="Unassembled WGS sequence"/>
</dbReference>
<dbReference type="AlphaFoldDB" id="A0A368H8A7"/>
<feature type="coiled-coil region" evidence="1">
    <location>
        <begin position="159"/>
        <end position="193"/>
    </location>
</feature>
<evidence type="ECO:0000313" key="4">
    <source>
        <dbReference type="EMBL" id="RCN51590.1"/>
    </source>
</evidence>
<evidence type="ECO:0000256" key="3">
    <source>
        <dbReference type="SAM" id="Phobius"/>
    </source>
</evidence>
<dbReference type="EMBL" id="JOJR01000012">
    <property type="protein sequence ID" value="RCN51590.1"/>
    <property type="molecule type" value="Genomic_DNA"/>
</dbReference>
<evidence type="ECO:0000256" key="1">
    <source>
        <dbReference type="SAM" id="Coils"/>
    </source>
</evidence>
<protein>
    <submittedName>
        <fullName evidence="4">Uncharacterized protein</fullName>
    </submittedName>
</protein>
<accession>A0A368H8A7</accession>
<evidence type="ECO:0000313" key="5">
    <source>
        <dbReference type="Proteomes" id="UP000252519"/>
    </source>
</evidence>
<keyword evidence="1" id="KW-0175">Coiled coil</keyword>
<keyword evidence="3" id="KW-0472">Membrane</keyword>
<reference evidence="4 5" key="1">
    <citation type="submission" date="2014-10" db="EMBL/GenBank/DDBJ databases">
        <title>Draft genome of the hookworm Ancylostoma caninum.</title>
        <authorList>
            <person name="Mitreva M."/>
        </authorList>
    </citation>
    <scope>NUCLEOTIDE SEQUENCE [LARGE SCALE GENOMIC DNA]</scope>
    <source>
        <strain evidence="4 5">Baltimore</strain>
    </source>
</reference>
<name>A0A368H8A7_ANCCA</name>
<dbReference type="OrthoDB" id="10392086at2759"/>
<evidence type="ECO:0000256" key="2">
    <source>
        <dbReference type="SAM" id="MobiDB-lite"/>
    </source>
</evidence>
<feature type="transmembrane region" description="Helical" evidence="3">
    <location>
        <begin position="210"/>
        <end position="230"/>
    </location>
</feature>
<comment type="caution">
    <text evidence="4">The sequence shown here is derived from an EMBL/GenBank/DDBJ whole genome shotgun (WGS) entry which is preliminary data.</text>
</comment>
<proteinExistence type="predicted"/>
<feature type="region of interest" description="Disordered" evidence="2">
    <location>
        <begin position="18"/>
        <end position="53"/>
    </location>
</feature>
<gene>
    <name evidence="4" type="ORF">ANCCAN_02257</name>
</gene>
<keyword evidence="3" id="KW-1133">Transmembrane helix</keyword>
<keyword evidence="5" id="KW-1185">Reference proteome</keyword>
<sequence>MDESAPILSRRLSLESTTTSEFEVVPRERSASESTVEGSDHSDEVSFSDVPSPPNSLPIPALFSESIRSEQYLPSLAVDSIPQPPWSHRDHFLSQASSVTPVSESGASDASLFAKETLWNLEQILNGLTSINERCKLLDQKVEKAEHCMEIGRMLEEKNRVLQKSLHLANNKVEQLAEEVEKLQKKLSTRSTNIKERQEQHSTSSMHSEVIVMSVICAVVAVLAVCVGLLRARNVLVPEFL</sequence>